<dbReference type="PANTHER" id="PTHR12994:SF17">
    <property type="entry name" value="LD30995P"/>
    <property type="match status" value="1"/>
</dbReference>
<feature type="chain" id="PRO_5044279129" description="Dipeptidase" evidence="3">
    <location>
        <begin position="25"/>
        <end position="687"/>
    </location>
</feature>
<keyword evidence="2" id="KW-1133">Transmembrane helix</keyword>
<evidence type="ECO:0000256" key="3">
    <source>
        <dbReference type="SAM" id="SignalP"/>
    </source>
</evidence>
<dbReference type="AlphaFoldDB" id="A0AB34IZ61"/>
<evidence type="ECO:0000313" key="5">
    <source>
        <dbReference type="Proteomes" id="UP001515480"/>
    </source>
</evidence>
<keyword evidence="2" id="KW-0472">Membrane</keyword>
<proteinExistence type="inferred from homology"/>
<evidence type="ECO:0008006" key="6">
    <source>
        <dbReference type="Google" id="ProtNLM"/>
    </source>
</evidence>
<protein>
    <recommendedName>
        <fullName evidence="6">Dipeptidase</fullName>
    </recommendedName>
</protein>
<dbReference type="PANTHER" id="PTHR12994">
    <property type="entry name" value="SECERNIN"/>
    <property type="match status" value="1"/>
</dbReference>
<dbReference type="Pfam" id="PF03577">
    <property type="entry name" value="Peptidase_C69"/>
    <property type="match status" value="1"/>
</dbReference>
<reference evidence="4 5" key="1">
    <citation type="journal article" date="2024" name="Science">
        <title>Giant polyketide synthase enzymes in the biosynthesis of giant marine polyether toxins.</title>
        <authorList>
            <person name="Fallon T.R."/>
            <person name="Shende V.V."/>
            <person name="Wierzbicki I.H."/>
            <person name="Pendleton A.L."/>
            <person name="Watervoot N.F."/>
            <person name="Auber R.P."/>
            <person name="Gonzalez D.J."/>
            <person name="Wisecaver J.H."/>
            <person name="Moore B.S."/>
        </authorList>
    </citation>
    <scope>NUCLEOTIDE SEQUENCE [LARGE SCALE GENOMIC DNA]</scope>
    <source>
        <strain evidence="4 5">12B1</strain>
    </source>
</reference>
<organism evidence="4 5">
    <name type="scientific">Prymnesium parvum</name>
    <name type="common">Toxic golden alga</name>
    <dbReference type="NCBI Taxonomy" id="97485"/>
    <lineage>
        <taxon>Eukaryota</taxon>
        <taxon>Haptista</taxon>
        <taxon>Haptophyta</taxon>
        <taxon>Prymnesiophyceae</taxon>
        <taxon>Prymnesiales</taxon>
        <taxon>Prymnesiaceae</taxon>
        <taxon>Prymnesium</taxon>
    </lineage>
</organism>
<dbReference type="GO" id="GO:0016805">
    <property type="term" value="F:dipeptidase activity"/>
    <property type="evidence" value="ECO:0007669"/>
    <property type="project" value="InterPro"/>
</dbReference>
<accession>A0AB34IZ61</accession>
<dbReference type="GO" id="GO:0070004">
    <property type="term" value="F:cysteine-type exopeptidase activity"/>
    <property type="evidence" value="ECO:0007669"/>
    <property type="project" value="InterPro"/>
</dbReference>
<dbReference type="PROSITE" id="PS51257">
    <property type="entry name" value="PROKAR_LIPOPROTEIN"/>
    <property type="match status" value="1"/>
</dbReference>
<keyword evidence="5" id="KW-1185">Reference proteome</keyword>
<evidence type="ECO:0000256" key="2">
    <source>
        <dbReference type="SAM" id="Phobius"/>
    </source>
</evidence>
<keyword evidence="3" id="KW-0732">Signal</keyword>
<dbReference type="GO" id="GO:0006508">
    <property type="term" value="P:proteolysis"/>
    <property type="evidence" value="ECO:0007669"/>
    <property type="project" value="InterPro"/>
</dbReference>
<dbReference type="EMBL" id="JBGBPQ010000016">
    <property type="protein sequence ID" value="KAL1508264.1"/>
    <property type="molecule type" value="Genomic_DNA"/>
</dbReference>
<feature type="transmembrane region" description="Helical" evidence="2">
    <location>
        <begin position="622"/>
        <end position="644"/>
    </location>
</feature>
<comment type="similarity">
    <text evidence="1">Belongs to the peptidase C69 family. Secernin subfamily.</text>
</comment>
<dbReference type="Proteomes" id="UP001515480">
    <property type="component" value="Unassembled WGS sequence"/>
</dbReference>
<sequence>MVNHTRLTAITAVLCMALLPVTLGCTAIGVTPSASADGSVLVSHSSDAEGAGDPRLYRVGAAEYAAGELRPVHKQYVGFGERLQPPQVLGYIPQVGRTYAYMREAYGAINEKQVLLGESTTSSIAPVDGWAKPRDEGGAAIFGIQPLTEIALERCDTARCAVQTMGQLAEEYGFYQDDGTPTGEAIVAGDKQEVWVFHVLPDPTGKSAVWAAAKVPDGEVVVVSNMFVIRDVDLSKPDDYMASRNLYDVARDVCGWDPADPFDFTRLFSAPANGGEYGGKYYSGRRLWRAYSLLSPRASLPAAYDSLAASRPYPFSLRVDAKSIGIALVTRVHRDALQGTPFDLTKGLAAGPWGTPHRFAFPSESFPRWERPISIYRCAASYVAQARAWLPDLAGATIWFGPHVPHGTFYVPFAVGMPALPPSYTEFNMLALDRSSAYWAHAAVQALAEARFAWISREVAAMQARVEGGFLAVQAAADRAFLKTGDAAAMAAEYYANAEWVADLSWRFHDALVYRYADGFVRAAVKAPTPISFADAQLSPPGMGVPSAWLDAIDYSTNDGDAPPGAALPHKPQPATAQLQPADVVPLADAAFPLAPPPSRPLRTTALAAAAAAAAPLPSFPAAALCGALLLGALLGAALTASLAPRRAAAAASARWGASRWLAPVTPAKLADDRAYVPFAEHMAAPR</sequence>
<feature type="signal peptide" evidence="3">
    <location>
        <begin position="1"/>
        <end position="24"/>
    </location>
</feature>
<dbReference type="InterPro" id="IPR005322">
    <property type="entry name" value="Peptidase_C69"/>
</dbReference>
<name>A0AB34IZ61_PRYPA</name>
<gene>
    <name evidence="4" type="ORF">AB1Y20_004380</name>
</gene>
<evidence type="ECO:0000313" key="4">
    <source>
        <dbReference type="EMBL" id="KAL1508264.1"/>
    </source>
</evidence>
<evidence type="ECO:0000256" key="1">
    <source>
        <dbReference type="ARBA" id="ARBA00005705"/>
    </source>
</evidence>
<keyword evidence="2" id="KW-0812">Transmembrane</keyword>
<comment type="caution">
    <text evidence="4">The sequence shown here is derived from an EMBL/GenBank/DDBJ whole genome shotgun (WGS) entry which is preliminary data.</text>
</comment>